<name>A0ACD0NUY4_9BASI</name>
<gene>
    <name evidence="1" type="ORF">IE53DRAFT_136184</name>
</gene>
<protein>
    <submittedName>
        <fullName evidence="1">Uncharacterized protein</fullName>
    </submittedName>
</protein>
<evidence type="ECO:0000313" key="2">
    <source>
        <dbReference type="Proteomes" id="UP000245626"/>
    </source>
</evidence>
<sequence length="109" mass="12403">MGRKGRDVGERYLTERTTTAVSVAPPRSVPRTTPHPFLNLLLPILSFSSFFCFVFISWHENQVKELRYGINDFASEARMRMLLCVNAPSCLFNSLHLGTKHCELASESR</sequence>
<evidence type="ECO:0000313" key="1">
    <source>
        <dbReference type="EMBL" id="PWN49596.1"/>
    </source>
</evidence>
<keyword evidence="2" id="KW-1185">Reference proteome</keyword>
<proteinExistence type="predicted"/>
<reference evidence="1 2" key="1">
    <citation type="journal article" date="2018" name="Mol. Biol. Evol.">
        <title>Broad Genomic Sampling Reveals a Smut Pathogenic Ancestry of the Fungal Clade Ustilaginomycotina.</title>
        <authorList>
            <person name="Kijpornyongpan T."/>
            <person name="Mondo S.J."/>
            <person name="Barry K."/>
            <person name="Sandor L."/>
            <person name="Lee J."/>
            <person name="Lipzen A."/>
            <person name="Pangilinan J."/>
            <person name="LaButti K."/>
            <person name="Hainaut M."/>
            <person name="Henrissat B."/>
            <person name="Grigoriev I.V."/>
            <person name="Spatafora J.W."/>
            <person name="Aime M.C."/>
        </authorList>
    </citation>
    <scope>NUCLEOTIDE SEQUENCE [LARGE SCALE GENOMIC DNA]</scope>
    <source>
        <strain evidence="1 2">SA 807</strain>
    </source>
</reference>
<dbReference type="EMBL" id="KZ820029">
    <property type="protein sequence ID" value="PWN49596.1"/>
    <property type="molecule type" value="Genomic_DNA"/>
</dbReference>
<dbReference type="Proteomes" id="UP000245626">
    <property type="component" value="Unassembled WGS sequence"/>
</dbReference>
<organism evidence="1 2">
    <name type="scientific">Violaceomyces palustris</name>
    <dbReference type="NCBI Taxonomy" id="1673888"/>
    <lineage>
        <taxon>Eukaryota</taxon>
        <taxon>Fungi</taxon>
        <taxon>Dikarya</taxon>
        <taxon>Basidiomycota</taxon>
        <taxon>Ustilaginomycotina</taxon>
        <taxon>Ustilaginomycetes</taxon>
        <taxon>Violaceomycetales</taxon>
        <taxon>Violaceomycetaceae</taxon>
        <taxon>Violaceomyces</taxon>
    </lineage>
</organism>
<accession>A0ACD0NUY4</accession>